<sequence>YIYIHIHTHTYTQFHLYTHTHTHATEFNYISILPVHLQGPTNTCYLNPPNAAFCDGVAADLYCCRTQSKAVTLVGRCLLLLQWDEKMLQVVGLLIHKPVTWQY</sequence>
<reference evidence="1" key="1">
    <citation type="submission" date="2023-05" db="EMBL/GenBank/DDBJ databases">
        <authorList>
            <person name="Stuckert A."/>
        </authorList>
    </citation>
    <scope>NUCLEOTIDE SEQUENCE</scope>
</reference>
<keyword evidence="2" id="KW-1185">Reference proteome</keyword>
<name>A0ABN9D6U9_9NEOB</name>
<gene>
    <name evidence="1" type="ORF">SPARVUS_LOCUS6681207</name>
</gene>
<evidence type="ECO:0000313" key="1">
    <source>
        <dbReference type="EMBL" id="CAI9568269.1"/>
    </source>
</evidence>
<dbReference type="EMBL" id="CATNWA010014159">
    <property type="protein sequence ID" value="CAI9568269.1"/>
    <property type="molecule type" value="Genomic_DNA"/>
</dbReference>
<comment type="caution">
    <text evidence="1">The sequence shown here is derived from an EMBL/GenBank/DDBJ whole genome shotgun (WGS) entry which is preliminary data.</text>
</comment>
<dbReference type="Proteomes" id="UP001162483">
    <property type="component" value="Unassembled WGS sequence"/>
</dbReference>
<accession>A0ABN9D6U9</accession>
<organism evidence="1 2">
    <name type="scientific">Staurois parvus</name>
    <dbReference type="NCBI Taxonomy" id="386267"/>
    <lineage>
        <taxon>Eukaryota</taxon>
        <taxon>Metazoa</taxon>
        <taxon>Chordata</taxon>
        <taxon>Craniata</taxon>
        <taxon>Vertebrata</taxon>
        <taxon>Euteleostomi</taxon>
        <taxon>Amphibia</taxon>
        <taxon>Batrachia</taxon>
        <taxon>Anura</taxon>
        <taxon>Neobatrachia</taxon>
        <taxon>Ranoidea</taxon>
        <taxon>Ranidae</taxon>
        <taxon>Staurois</taxon>
    </lineage>
</organism>
<feature type="non-terminal residue" evidence="1">
    <location>
        <position position="1"/>
    </location>
</feature>
<evidence type="ECO:0000313" key="2">
    <source>
        <dbReference type="Proteomes" id="UP001162483"/>
    </source>
</evidence>
<protein>
    <submittedName>
        <fullName evidence="1">Uncharacterized protein</fullName>
    </submittedName>
</protein>
<proteinExistence type="predicted"/>